<feature type="domain" description="YiaAB two helix" evidence="2">
    <location>
        <begin position="14"/>
        <end position="66"/>
    </location>
</feature>
<dbReference type="Proteomes" id="UP001317629">
    <property type="component" value="Chromosome"/>
</dbReference>
<dbReference type="InterPro" id="IPR038972">
    <property type="entry name" value="YiaA-like"/>
</dbReference>
<name>A0ABM8E3Q1_9HYPH</name>
<evidence type="ECO:0000313" key="4">
    <source>
        <dbReference type="Proteomes" id="UP001317629"/>
    </source>
</evidence>
<dbReference type="InterPro" id="IPR008024">
    <property type="entry name" value="YiaAB"/>
</dbReference>
<keyword evidence="1" id="KW-0812">Transmembrane</keyword>
<dbReference type="PANTHER" id="PTHR37290">
    <property type="entry name" value="INNER MEMBRANE PROTEIN YIAA-RELATED"/>
    <property type="match status" value="1"/>
</dbReference>
<evidence type="ECO:0000259" key="2">
    <source>
        <dbReference type="Pfam" id="PF05360"/>
    </source>
</evidence>
<accession>A0ABM8E3Q1</accession>
<evidence type="ECO:0000256" key="1">
    <source>
        <dbReference type="SAM" id="Phobius"/>
    </source>
</evidence>
<feature type="transmembrane region" description="Helical" evidence="1">
    <location>
        <begin position="12"/>
        <end position="35"/>
    </location>
</feature>
<dbReference type="Pfam" id="PF05360">
    <property type="entry name" value="YiaAB"/>
    <property type="match status" value="1"/>
</dbReference>
<dbReference type="EMBL" id="AP027142">
    <property type="protein sequence ID" value="BDV32632.1"/>
    <property type="molecule type" value="Genomic_DNA"/>
</dbReference>
<keyword evidence="1" id="KW-0472">Membrane</keyword>
<gene>
    <name evidence="3" type="ORF">SS37A_01610</name>
</gene>
<evidence type="ECO:0000313" key="3">
    <source>
        <dbReference type="EMBL" id="BDV32632.1"/>
    </source>
</evidence>
<keyword evidence="1" id="KW-1133">Transmembrane helix</keyword>
<protein>
    <recommendedName>
        <fullName evidence="2">YiaAB two helix domain-containing protein</fullName>
    </recommendedName>
</protein>
<organism evidence="3 4">
    <name type="scientific">Methylocystis iwaonis</name>
    <dbReference type="NCBI Taxonomy" id="2885079"/>
    <lineage>
        <taxon>Bacteria</taxon>
        <taxon>Pseudomonadati</taxon>
        <taxon>Pseudomonadota</taxon>
        <taxon>Alphaproteobacteria</taxon>
        <taxon>Hyphomicrobiales</taxon>
        <taxon>Methylocystaceae</taxon>
        <taxon>Methylocystis</taxon>
    </lineage>
</organism>
<proteinExistence type="predicted"/>
<dbReference type="RefSeq" id="WP_281929774.1">
    <property type="nucleotide sequence ID" value="NZ_AP027142.1"/>
</dbReference>
<sequence length="95" mass="10362">MKMSAQPIKHSAAFVGFSYVSFGIAALMVGGGVFAMPIDHWMKGFLIMGVVMLVQSCIILTKTIRDNVEAEKLLNRIEDAKTERLLMDVSKGVSA</sequence>
<dbReference type="PANTHER" id="PTHR37290:SF1">
    <property type="entry name" value="INNER MEMBRANE PROTEIN YIAA"/>
    <property type="match status" value="1"/>
</dbReference>
<feature type="transmembrane region" description="Helical" evidence="1">
    <location>
        <begin position="41"/>
        <end position="60"/>
    </location>
</feature>
<reference evidence="3 4" key="1">
    <citation type="journal article" date="2023" name="Int. J. Syst. Evol. Microbiol.">
        <title>Methylocystis iwaonis sp. nov., a type II methane-oxidizing bacterium from surface soil of a rice paddy field in Japan, and emended description of the genus Methylocystis (ex Whittenbury et al. 1970) Bowman et al. 1993.</title>
        <authorList>
            <person name="Kaise H."/>
            <person name="Sawadogo J.B."/>
            <person name="Alam M.S."/>
            <person name="Ueno C."/>
            <person name="Dianou D."/>
            <person name="Shinjo R."/>
            <person name="Asakawa S."/>
        </authorList>
    </citation>
    <scope>NUCLEOTIDE SEQUENCE [LARGE SCALE GENOMIC DNA]</scope>
    <source>
        <strain evidence="3 4">SS37A-Re</strain>
    </source>
</reference>
<keyword evidence="4" id="KW-1185">Reference proteome</keyword>